<dbReference type="Gene3D" id="2.60.40.1120">
    <property type="entry name" value="Carboxypeptidase-like, regulatory domain"/>
    <property type="match status" value="1"/>
</dbReference>
<feature type="compositionally biased region" description="Basic and acidic residues" evidence="8">
    <location>
        <begin position="156"/>
        <end position="167"/>
    </location>
</feature>
<dbReference type="Gene3D" id="2.170.130.10">
    <property type="entry name" value="TonB-dependent receptor, plug domain"/>
    <property type="match status" value="1"/>
</dbReference>
<comment type="caution">
    <text evidence="10">The sequence shown here is derived from an EMBL/GenBank/DDBJ whole genome shotgun (WGS) entry which is preliminary data.</text>
</comment>
<evidence type="ECO:0000256" key="8">
    <source>
        <dbReference type="SAM" id="MobiDB-lite"/>
    </source>
</evidence>
<dbReference type="InterPro" id="IPR036942">
    <property type="entry name" value="Beta-barrel_TonB_sf"/>
</dbReference>
<evidence type="ECO:0000256" key="2">
    <source>
        <dbReference type="ARBA" id="ARBA00022448"/>
    </source>
</evidence>
<sequence>MRQLFYTSCLLVLPVWLLAGITTGYCQQAIVLAQQKAPVAAQHSEKGMVLLRDALKLFENHFGVDIVFGDRIVQEFSVPSDQLLLKGMPEENLHRILESTGLKYKKIGGSTYAILAGSSRRRQARERVKAVQDPASPEPERGISAPSAKNVTPPLAERKISGRVTDEKNEAMPGVSILVKGTQRGMITDTEGRFAIEVPDGDATLVFSFVGYLSQEIPAGNRSAIDVTMQVDEKGLEELIVMGYGTQRKMNLTGAVSTIDSKVIENRPVSNLATAMQGMASGLIVTRTSGQPGSEGITMQIRGASSANGNVNPLVMLDGIAVPIATLESMNPNDVESISVLKDAAAAAIYGAQASGGVILITTKRGKGGKAVFDYSLLAGTSWMLDVPQRNDLLDEAQYANLSARNAGLSPPWSDAQMEMIRQGIQYYVNPADTSRYIYLNNSSFVDQTIRKHTPRSQHNISVRGGTDKLNYLVSLGLMNQQGAYTLGPDRLVRYNGRLNLGAQLTRHVSIDARIGYAQQDQEAPSRNASTIMGQTLRYRGQWPILTPEGRLSGEGGGSANMGYAYLKEGGFDNSDKSDLNGVFTLKIENLVKGLQLRAIYGGQYNRVDRQLFNRKVTTWQRFAPIYYLNDPNSYEVTRGLVKTNNVQYLADYGFNLAEKNRFHLMAGYQFEEYRSSSVTTISRNLASNDLPALGLGDDATKANSQSTNTYASQSYFGRLNFSHADRYLFEATLRYDESSRLARGKRVKAFPSVSAGWNLNQEAWFPSGNVVSAAKIRASWGQLGSSLSSIIGSYDYLNMLTRNNNMVIGGIRGMYFYQNVVPSSNLAWETIETSNGGIDLGFFTNKLNISFDYYLKYNRNMLVPQQLPAVFGVATPKVNGGELKTWGWELDITHRNRIGRGLSYNLGVNLSDNNNKLVKYAGQRVVSAGLVNILEGYPLRSIWGYQTAGYFQEQREIADWAFQDQLTGVGDTRYIDRNQDKRINIGGGTPDDPGDLVYLGMDQPRYTFGITGGLSWKGIDFSFLFQGVGSRTFFPNDGFINPQDAAWNQPMAYQMDYWTPDNRNATFPRPYLGGSHNYRRADKWLVNGRYIRLKNIQIGYSLPEAWTRKLNISRVRVFGSGQDLFTWSGLGIYKGTFSPEFTNNTSFQYPMYANASVGLNVSF</sequence>
<comment type="subcellular location">
    <subcellularLocation>
        <location evidence="1 7">Cell outer membrane</location>
        <topology evidence="1 7">Multi-pass membrane protein</topology>
    </subcellularLocation>
</comment>
<keyword evidence="3 7" id="KW-1134">Transmembrane beta strand</keyword>
<keyword evidence="10" id="KW-0675">Receptor</keyword>
<gene>
    <name evidence="10" type="ORF">GCM10023091_06140</name>
</gene>
<dbReference type="EMBL" id="BAABEY010000002">
    <property type="protein sequence ID" value="GAA4433065.1"/>
    <property type="molecule type" value="Genomic_DNA"/>
</dbReference>
<evidence type="ECO:0000256" key="5">
    <source>
        <dbReference type="ARBA" id="ARBA00023136"/>
    </source>
</evidence>
<protein>
    <submittedName>
        <fullName evidence="10">TonB-dependent receptor</fullName>
    </submittedName>
</protein>
<dbReference type="SUPFAM" id="SSF56935">
    <property type="entry name" value="Porins"/>
    <property type="match status" value="1"/>
</dbReference>
<dbReference type="InterPro" id="IPR039426">
    <property type="entry name" value="TonB-dep_rcpt-like"/>
</dbReference>
<dbReference type="PROSITE" id="PS52016">
    <property type="entry name" value="TONB_DEPENDENT_REC_3"/>
    <property type="match status" value="1"/>
</dbReference>
<evidence type="ECO:0000256" key="3">
    <source>
        <dbReference type="ARBA" id="ARBA00022452"/>
    </source>
</evidence>
<evidence type="ECO:0000256" key="1">
    <source>
        <dbReference type="ARBA" id="ARBA00004571"/>
    </source>
</evidence>
<dbReference type="NCBIfam" id="TIGR04056">
    <property type="entry name" value="OMP_RagA_SusC"/>
    <property type="match status" value="1"/>
</dbReference>
<name>A0ABP8LQX0_9BACT</name>
<dbReference type="InterPro" id="IPR037066">
    <property type="entry name" value="Plug_dom_sf"/>
</dbReference>
<feature type="domain" description="TonB-dependent receptor plug" evidence="9">
    <location>
        <begin position="249"/>
        <end position="358"/>
    </location>
</feature>
<organism evidence="10 11">
    <name type="scientific">Ravibacter arvi</name>
    <dbReference type="NCBI Taxonomy" id="2051041"/>
    <lineage>
        <taxon>Bacteria</taxon>
        <taxon>Pseudomonadati</taxon>
        <taxon>Bacteroidota</taxon>
        <taxon>Cytophagia</taxon>
        <taxon>Cytophagales</taxon>
        <taxon>Spirosomataceae</taxon>
        <taxon>Ravibacter</taxon>
    </lineage>
</organism>
<evidence type="ECO:0000313" key="11">
    <source>
        <dbReference type="Proteomes" id="UP001501508"/>
    </source>
</evidence>
<keyword evidence="11" id="KW-1185">Reference proteome</keyword>
<dbReference type="SUPFAM" id="SSF49464">
    <property type="entry name" value="Carboxypeptidase regulatory domain-like"/>
    <property type="match status" value="1"/>
</dbReference>
<comment type="similarity">
    <text evidence="7">Belongs to the TonB-dependent receptor family.</text>
</comment>
<evidence type="ECO:0000259" key="9">
    <source>
        <dbReference type="Pfam" id="PF07715"/>
    </source>
</evidence>
<keyword evidence="6 7" id="KW-0998">Cell outer membrane</keyword>
<evidence type="ECO:0000256" key="6">
    <source>
        <dbReference type="ARBA" id="ARBA00023237"/>
    </source>
</evidence>
<dbReference type="InterPro" id="IPR023996">
    <property type="entry name" value="TonB-dep_OMP_SusC/RagA"/>
</dbReference>
<dbReference type="InterPro" id="IPR023997">
    <property type="entry name" value="TonB-dep_OMP_SusC/RagA_CS"/>
</dbReference>
<evidence type="ECO:0000313" key="10">
    <source>
        <dbReference type="EMBL" id="GAA4433065.1"/>
    </source>
</evidence>
<dbReference type="InterPro" id="IPR012910">
    <property type="entry name" value="Plug_dom"/>
</dbReference>
<keyword evidence="5 7" id="KW-0472">Membrane</keyword>
<proteinExistence type="inferred from homology"/>
<accession>A0ABP8LQX0</accession>
<dbReference type="Pfam" id="PF07715">
    <property type="entry name" value="Plug"/>
    <property type="match status" value="1"/>
</dbReference>
<reference evidence="11" key="1">
    <citation type="journal article" date="2019" name="Int. J. Syst. Evol. Microbiol.">
        <title>The Global Catalogue of Microorganisms (GCM) 10K type strain sequencing project: providing services to taxonomists for standard genome sequencing and annotation.</title>
        <authorList>
            <consortium name="The Broad Institute Genomics Platform"/>
            <consortium name="The Broad Institute Genome Sequencing Center for Infectious Disease"/>
            <person name="Wu L."/>
            <person name="Ma J."/>
        </authorList>
    </citation>
    <scope>NUCLEOTIDE SEQUENCE [LARGE SCALE GENOMIC DNA]</scope>
    <source>
        <strain evidence="11">JCM 31920</strain>
    </source>
</reference>
<keyword evidence="4 7" id="KW-0812">Transmembrane</keyword>
<evidence type="ECO:0000256" key="4">
    <source>
        <dbReference type="ARBA" id="ARBA00022692"/>
    </source>
</evidence>
<evidence type="ECO:0000256" key="7">
    <source>
        <dbReference type="PROSITE-ProRule" id="PRU01360"/>
    </source>
</evidence>
<dbReference type="Pfam" id="PF13715">
    <property type="entry name" value="CarbopepD_reg_2"/>
    <property type="match status" value="1"/>
</dbReference>
<dbReference type="Proteomes" id="UP001501508">
    <property type="component" value="Unassembled WGS sequence"/>
</dbReference>
<dbReference type="InterPro" id="IPR008969">
    <property type="entry name" value="CarboxyPept-like_regulatory"/>
</dbReference>
<feature type="region of interest" description="Disordered" evidence="8">
    <location>
        <begin position="129"/>
        <end position="167"/>
    </location>
</feature>
<keyword evidence="2 7" id="KW-0813">Transport</keyword>
<dbReference type="Gene3D" id="2.40.170.20">
    <property type="entry name" value="TonB-dependent receptor, beta-barrel domain"/>
    <property type="match status" value="1"/>
</dbReference>
<dbReference type="RefSeq" id="WP_345026567.1">
    <property type="nucleotide sequence ID" value="NZ_BAABEY010000002.1"/>
</dbReference>
<dbReference type="NCBIfam" id="TIGR04057">
    <property type="entry name" value="SusC_RagA_signa"/>
    <property type="match status" value="1"/>
</dbReference>